<sequence>MVREREEVAMTPTGRRRLWILVPLYAAALGAGLWLARTLPGWLAAEYAMGGAMLVTAAVVYVMVSAVPFVPGAEIGMGLMLAFGAQAAPLVYLGMVGALCLAYAAGRLVPAPVLARIFLALGLRRAAGLVSQGAELDSESRLELFVENAPGRWVPVLLRHRYLALVLALNFPGSALVGGGGGLAMLAGMSRLYPAWAFVPTVLLAVAPLPLVVFLMA</sequence>
<comment type="caution">
    <text evidence="2">The sequence shown here is derived from an EMBL/GenBank/DDBJ whole genome shotgun (WGS) entry which is preliminary data.</text>
</comment>
<feature type="transmembrane region" description="Helical" evidence="1">
    <location>
        <begin position="162"/>
        <end position="187"/>
    </location>
</feature>
<keyword evidence="1" id="KW-1133">Transmembrane helix</keyword>
<proteinExistence type="predicted"/>
<feature type="transmembrane region" description="Helical" evidence="1">
    <location>
        <begin position="193"/>
        <end position="216"/>
    </location>
</feature>
<dbReference type="AlphaFoldDB" id="A0A5J5GAQ7"/>
<feature type="transmembrane region" description="Helical" evidence="1">
    <location>
        <begin position="48"/>
        <end position="70"/>
    </location>
</feature>
<dbReference type="Proteomes" id="UP000326554">
    <property type="component" value="Unassembled WGS sequence"/>
</dbReference>
<evidence type="ECO:0000256" key="1">
    <source>
        <dbReference type="SAM" id="Phobius"/>
    </source>
</evidence>
<dbReference type="EMBL" id="VYQE01000007">
    <property type="protein sequence ID" value="KAA9005197.1"/>
    <property type="molecule type" value="Genomic_DNA"/>
</dbReference>
<evidence type="ECO:0000313" key="3">
    <source>
        <dbReference type="Proteomes" id="UP000326554"/>
    </source>
</evidence>
<keyword evidence="1" id="KW-0472">Membrane</keyword>
<feature type="transmembrane region" description="Helical" evidence="1">
    <location>
        <begin position="90"/>
        <end position="115"/>
    </location>
</feature>
<organism evidence="2 3">
    <name type="scientific">Histidinibacterium aquaticum</name>
    <dbReference type="NCBI Taxonomy" id="2613962"/>
    <lineage>
        <taxon>Bacteria</taxon>
        <taxon>Pseudomonadati</taxon>
        <taxon>Pseudomonadota</taxon>
        <taxon>Alphaproteobacteria</taxon>
        <taxon>Rhodobacterales</taxon>
        <taxon>Paracoccaceae</taxon>
        <taxon>Histidinibacterium</taxon>
    </lineage>
</organism>
<keyword evidence="3" id="KW-1185">Reference proteome</keyword>
<keyword evidence="1" id="KW-0812">Transmembrane</keyword>
<gene>
    <name evidence="2" type="ORF">F3S47_17995</name>
</gene>
<accession>A0A5J5GAQ7</accession>
<feature type="transmembrane region" description="Helical" evidence="1">
    <location>
        <begin position="18"/>
        <end position="36"/>
    </location>
</feature>
<evidence type="ECO:0000313" key="2">
    <source>
        <dbReference type="EMBL" id="KAA9005197.1"/>
    </source>
</evidence>
<reference evidence="2 3" key="1">
    <citation type="submission" date="2019-09" db="EMBL/GenBank/DDBJ databases">
        <authorList>
            <person name="Park J.-S."/>
            <person name="Choi H.-J."/>
        </authorList>
    </citation>
    <scope>NUCLEOTIDE SEQUENCE [LARGE SCALE GENOMIC DNA]</scope>
    <source>
        <strain evidence="2 3">176SS1-4</strain>
    </source>
</reference>
<evidence type="ECO:0008006" key="4">
    <source>
        <dbReference type="Google" id="ProtNLM"/>
    </source>
</evidence>
<protein>
    <recommendedName>
        <fullName evidence="4">DedA family protein</fullName>
    </recommendedName>
</protein>
<name>A0A5J5GAQ7_9RHOB</name>